<comment type="caution">
    <text evidence="1">The sequence shown here is derived from an EMBL/GenBank/DDBJ whole genome shotgun (WGS) entry which is preliminary data.</text>
</comment>
<gene>
    <name evidence="1" type="ORF">EH198_18755</name>
</gene>
<evidence type="ECO:0000313" key="1">
    <source>
        <dbReference type="EMBL" id="RQW09517.1"/>
    </source>
</evidence>
<sequence>MPRTSKKRAPRRILLRLFAGFALVLLLAGTAAVWYVKPEYKLDMSYDRLDLEPQLLQMAKERRPVLTLTEDELNNLFKKGLNDYLAEHPLTLVRLTGARFRQSGDRLTADINGLAGPVPFGAEIGMTMKVSTGAGGMIMLRHDYTSIRNRKLPEGVLSIPPIAVPLREHMPFMVEVDKIELLDSGMRISFDVNWNDLLQLLLKLK</sequence>
<dbReference type="EMBL" id="RQPI01000013">
    <property type="protein sequence ID" value="RQW09517.1"/>
    <property type="molecule type" value="Genomic_DNA"/>
</dbReference>
<dbReference type="OrthoDB" id="2664080at2"/>
<keyword evidence="2" id="KW-1185">Reference proteome</keyword>
<dbReference type="RefSeq" id="WP_124697046.1">
    <property type="nucleotide sequence ID" value="NZ_JBHUFE010000019.1"/>
</dbReference>
<dbReference type="AlphaFoldDB" id="A0A3N9P217"/>
<dbReference type="Proteomes" id="UP000282529">
    <property type="component" value="Unassembled WGS sequence"/>
</dbReference>
<protein>
    <submittedName>
        <fullName evidence="1">Uncharacterized protein</fullName>
    </submittedName>
</protein>
<organism evidence="1 2">
    <name type="scientific">Paenibacillus rhizophilus</name>
    <dbReference type="NCBI Taxonomy" id="1850366"/>
    <lineage>
        <taxon>Bacteria</taxon>
        <taxon>Bacillati</taxon>
        <taxon>Bacillota</taxon>
        <taxon>Bacilli</taxon>
        <taxon>Bacillales</taxon>
        <taxon>Paenibacillaceae</taxon>
        <taxon>Paenibacillus</taxon>
    </lineage>
</organism>
<proteinExistence type="predicted"/>
<accession>A0A3N9P217</accession>
<name>A0A3N9P217_9BACL</name>
<evidence type="ECO:0000313" key="2">
    <source>
        <dbReference type="Proteomes" id="UP000282529"/>
    </source>
</evidence>
<reference evidence="1 2" key="1">
    <citation type="submission" date="2018-11" db="EMBL/GenBank/DDBJ databases">
        <title>Genome sequence of strain 7197.</title>
        <authorList>
            <person name="Gao J."/>
            <person name="Sun J."/>
        </authorList>
    </citation>
    <scope>NUCLEOTIDE SEQUENCE [LARGE SCALE GENOMIC DNA]</scope>
    <source>
        <strain evidence="1 2">7197</strain>
    </source>
</reference>